<organism evidence="10 11">
    <name type="scientific">Peptoniphilus lacrimalis</name>
    <dbReference type="NCBI Taxonomy" id="33031"/>
    <lineage>
        <taxon>Bacteria</taxon>
        <taxon>Bacillati</taxon>
        <taxon>Bacillota</taxon>
        <taxon>Tissierellia</taxon>
        <taxon>Tissierellales</taxon>
        <taxon>Peptoniphilaceae</taxon>
        <taxon>Peptoniphilus</taxon>
    </lineage>
</organism>
<evidence type="ECO:0000256" key="2">
    <source>
        <dbReference type="ARBA" id="ARBA00022475"/>
    </source>
</evidence>
<accession>A0A379C4G6</accession>
<evidence type="ECO:0000256" key="8">
    <source>
        <dbReference type="SAM" id="Phobius"/>
    </source>
</evidence>
<dbReference type="GO" id="GO:0005886">
    <property type="term" value="C:plasma membrane"/>
    <property type="evidence" value="ECO:0007669"/>
    <property type="project" value="UniProtKB-SubCell"/>
</dbReference>
<feature type="coiled-coil region" evidence="6">
    <location>
        <begin position="753"/>
        <end position="780"/>
    </location>
</feature>
<keyword evidence="6" id="KW-0175">Coiled coil</keyword>
<evidence type="ECO:0000259" key="9">
    <source>
        <dbReference type="Pfam" id="PF02687"/>
    </source>
</evidence>
<feature type="transmembrane region" description="Helical" evidence="8">
    <location>
        <begin position="1306"/>
        <end position="1326"/>
    </location>
</feature>
<feature type="domain" description="ABC3 transporter permease C-terminal" evidence="9">
    <location>
        <begin position="1215"/>
        <end position="1332"/>
    </location>
</feature>
<feature type="transmembrane region" description="Helical" evidence="8">
    <location>
        <begin position="909"/>
        <end position="930"/>
    </location>
</feature>
<sequence>MKASKKDNFKEIKNTFSRFISILLIVGLGVFVLIGLICTGPIMRKTLDKAINKSNYQDIYVSAPSGLEDEDMKIIENQDGLDELEYAYDIDLSIKGRTEVIKVMNMPLKINMPNIIEGKPPRKGQILLDKRLKELSYKIGDKISFATEVNKMDENEGQSKLKNYSYEVSGFCNSLDYIMNRTRGYSQRGLGEIQGFAYIDAGEFNDKPTIARLIYKDSKKYDTSDKEYKNLISSKFQSLKIDMRYRPSNRLEKIKGNISDDIKNGEGKIADARMQLINAKDKLERGRNDLKKGQDQYEKGLKEFQSQKKEGQDKLTDSKYKLSKAKGDLNKADKDLKEGKKKLDNGKKDLNDAKSQIDENREKLQDGYRKYENGKGQLKAGEEALSEGEKQLADGRKKLDDGWKKIEESKIKLQEGRIKYEQGIQEYTEGKRKLEESKGKIVETFNKMGISNVNYDQAQSLIITMSSALDRLSPLIDQSKGIDEQISQSQKNIENYQNQKNKIEADIESLNKEIADENDVQKKQELSNKLESLKNQKNQINADLAKENLKLQTLKKTKEEIDKNFAELDKILPGIGNIGDINSIKEKLSQAKDGVAKIQTGEKTLIEAKAKLDSSKTQLEEGEKQLQEGISEAEAGEAEYAKNEEKIKDNRKKIQVGKEELIKAKKDLDEGESKLKKGEKDYDEGLKKYDENYNKYVEGKAKYESGKKEYDEGQKAFVEGQKTFDKEIQVGQNKLNDAKYKLYKGKKDLAKGQSEFNDKSKDAEEKISKAENDIDKGKRYLNIIKEPRYSISPRYQIVDVNTYIDYSKRIDGLSLIFPIFFFAIALLVSFTTMTRMVEEERTIIGTYKALGYTDKEISEKYFIYGALASIIGGSIGAISGSYILTYVIGNAYSTDSIFEGNLIISPYPLKILFAIIVGFIFTALAAIFTANNSLRENTASLLRQKPPKIGNRILLERFPFIWKRMSFLFKVTARNLFRSKKRMFMTVIGIMGCTALLVLGFGIKGSVEDIEDLQFSQIIKYDLAISYDRDIDEDDFKNYKEFINNSSLDRGKFYQEQFTVEYPKMDQSLNLIVPSDINEFSKFFSIRNPKTRKAINLDGRGAVISQKLSKLLHIKKGDILKIRDAYDNEFEVEVKDICEMYITHYIFMNKDYYEKIKGEKFTTNTDFIKNLNDKEMKNLKNKVINYKVVTSVVGADIFRKALNQFLYSIEKVEGIIVIMSSLLAIVVLYNLTNINIEERRREIATIKVLGFYAKETTAYVYRETFILTFLGIVIGLIVGKLLHYFILQIVVPYYVMLSEHLVVVSYIYASLITLFITIFIMIIFHFKIKKIDMVESLKSNE</sequence>
<feature type="transmembrane region" description="Helical" evidence="8">
    <location>
        <begin position="983"/>
        <end position="1003"/>
    </location>
</feature>
<evidence type="ECO:0000313" key="10">
    <source>
        <dbReference type="EMBL" id="SUB56497.1"/>
    </source>
</evidence>
<dbReference type="SUPFAM" id="SSF57997">
    <property type="entry name" value="Tropomyosin"/>
    <property type="match status" value="1"/>
</dbReference>
<name>A0A379C4G6_9FIRM</name>
<evidence type="ECO:0000256" key="4">
    <source>
        <dbReference type="ARBA" id="ARBA00022989"/>
    </source>
</evidence>
<dbReference type="InterPro" id="IPR038766">
    <property type="entry name" value="Membrane_comp_ABC_pdt"/>
</dbReference>
<keyword evidence="3 8" id="KW-0812">Transmembrane</keyword>
<dbReference type="EMBL" id="UGSZ01000001">
    <property type="protein sequence ID" value="SUB56497.1"/>
    <property type="molecule type" value="Genomic_DNA"/>
</dbReference>
<evidence type="ECO:0000256" key="5">
    <source>
        <dbReference type="ARBA" id="ARBA00023136"/>
    </source>
</evidence>
<dbReference type="Gene3D" id="1.10.287.620">
    <property type="entry name" value="Helix Hairpins"/>
    <property type="match status" value="1"/>
</dbReference>
<protein>
    <submittedName>
        <fullName evidence="10">Uncharacterized conserved protein</fullName>
    </submittedName>
</protein>
<evidence type="ECO:0000256" key="1">
    <source>
        <dbReference type="ARBA" id="ARBA00004651"/>
    </source>
</evidence>
<gene>
    <name evidence="10" type="ORF">NCTC13149_00269</name>
</gene>
<feature type="domain" description="ABC3 transporter permease C-terminal" evidence="9">
    <location>
        <begin position="816"/>
        <end position="937"/>
    </location>
</feature>
<keyword evidence="4 8" id="KW-1133">Transmembrane helix</keyword>
<dbReference type="Proteomes" id="UP000255517">
    <property type="component" value="Unassembled WGS sequence"/>
</dbReference>
<dbReference type="Pfam" id="PF02687">
    <property type="entry name" value="FtsX"/>
    <property type="match status" value="2"/>
</dbReference>
<evidence type="ECO:0000313" key="11">
    <source>
        <dbReference type="Proteomes" id="UP000255517"/>
    </source>
</evidence>
<feature type="transmembrane region" description="Helical" evidence="8">
    <location>
        <begin position="1214"/>
        <end position="1231"/>
    </location>
</feature>
<comment type="subcellular location">
    <subcellularLocation>
        <location evidence="1">Cell membrane</location>
        <topology evidence="1">Multi-pass membrane protein</topology>
    </subcellularLocation>
</comment>
<evidence type="ECO:0000256" key="7">
    <source>
        <dbReference type="SAM" id="MobiDB-lite"/>
    </source>
</evidence>
<feature type="coiled-coil region" evidence="6">
    <location>
        <begin position="269"/>
        <end position="296"/>
    </location>
</feature>
<dbReference type="PANTHER" id="PTHR30287:SF1">
    <property type="entry name" value="INNER MEMBRANE PROTEIN"/>
    <property type="match status" value="1"/>
</dbReference>
<dbReference type="InterPro" id="IPR003838">
    <property type="entry name" value="ABC3_permease_C"/>
</dbReference>
<dbReference type="STRING" id="1122949.GCA_000378725_00838"/>
<feature type="transmembrane region" description="Helical" evidence="8">
    <location>
        <begin position="1264"/>
        <end position="1286"/>
    </location>
</feature>
<dbReference type="RefSeq" id="WP_019034665.1">
    <property type="nucleotide sequence ID" value="NZ_UGSZ01000001.1"/>
</dbReference>
<evidence type="ECO:0000256" key="3">
    <source>
        <dbReference type="ARBA" id="ARBA00022692"/>
    </source>
</evidence>
<dbReference type="OrthoDB" id="5137249at2"/>
<reference evidence="10 11" key="1">
    <citation type="submission" date="2018-06" db="EMBL/GenBank/DDBJ databases">
        <authorList>
            <consortium name="Pathogen Informatics"/>
            <person name="Doyle S."/>
        </authorList>
    </citation>
    <scope>NUCLEOTIDE SEQUENCE [LARGE SCALE GENOMIC DNA]</scope>
    <source>
        <strain evidence="10 11">NCTC13149</strain>
    </source>
</reference>
<dbReference type="PANTHER" id="PTHR30287">
    <property type="entry name" value="MEMBRANE COMPONENT OF PREDICTED ABC SUPERFAMILY METABOLITE UPTAKE TRANSPORTER"/>
    <property type="match status" value="1"/>
</dbReference>
<keyword evidence="2" id="KW-1003">Cell membrane</keyword>
<feature type="transmembrane region" description="Helical" evidence="8">
    <location>
        <begin position="861"/>
        <end position="889"/>
    </location>
</feature>
<evidence type="ECO:0000256" key="6">
    <source>
        <dbReference type="SAM" id="Coils"/>
    </source>
</evidence>
<keyword evidence="5 8" id="KW-0472">Membrane</keyword>
<feature type="compositionally biased region" description="Basic and acidic residues" evidence="7">
    <location>
        <begin position="331"/>
        <end position="373"/>
    </location>
</feature>
<feature type="region of interest" description="Disordered" evidence="7">
    <location>
        <begin position="331"/>
        <end position="390"/>
    </location>
</feature>
<feature type="transmembrane region" description="Helical" evidence="8">
    <location>
        <begin position="20"/>
        <end position="43"/>
    </location>
</feature>
<feature type="transmembrane region" description="Helical" evidence="8">
    <location>
        <begin position="812"/>
        <end position="831"/>
    </location>
</feature>
<proteinExistence type="predicted"/>
<feature type="coiled-coil region" evidence="6">
    <location>
        <begin position="479"/>
        <end position="571"/>
    </location>
</feature>